<dbReference type="RefSeq" id="WP_256443756.1">
    <property type="nucleotide sequence ID" value="NZ_CP021056.1"/>
</dbReference>
<keyword evidence="2" id="KW-1185">Reference proteome</keyword>
<name>A0A975TA18_9NOST</name>
<reference evidence="1" key="1">
    <citation type="submission" date="2017-04" db="EMBL/GenBank/DDBJ databases">
        <title>Genome deletions in a multicellular cyanobacterial endosymbiont for morphological adaptation in marine diatoms.</title>
        <authorList>
            <person name="Wang Y."/>
            <person name="Gao H."/>
            <person name="Li R."/>
            <person name="Xu X."/>
        </authorList>
    </citation>
    <scope>NUCLEOTIDE SEQUENCE</scope>
    <source>
        <strain evidence="1">FACHB 800</strain>
    </source>
</reference>
<organism evidence="1 2">
    <name type="scientific">Richelia sinica FACHB-800</name>
    <dbReference type="NCBI Taxonomy" id="1357546"/>
    <lineage>
        <taxon>Bacteria</taxon>
        <taxon>Bacillati</taxon>
        <taxon>Cyanobacteriota</taxon>
        <taxon>Cyanophyceae</taxon>
        <taxon>Nostocales</taxon>
        <taxon>Nostocaceae</taxon>
        <taxon>Richelia</taxon>
    </lineage>
</organism>
<evidence type="ECO:0000313" key="2">
    <source>
        <dbReference type="Proteomes" id="UP000683511"/>
    </source>
</evidence>
<accession>A0A975TA18</accession>
<dbReference type="Proteomes" id="UP000683511">
    <property type="component" value="Chromosome"/>
</dbReference>
<dbReference type="EMBL" id="CP021056">
    <property type="protein sequence ID" value="QXE24227.1"/>
    <property type="molecule type" value="Genomic_DNA"/>
</dbReference>
<sequence>MSAALIHKACHSQLNQGTEFVVELPIHQIKTTKPLIKVKETN</sequence>
<protein>
    <submittedName>
        <fullName evidence="1">Uncharacterized protein</fullName>
    </submittedName>
</protein>
<proteinExistence type="predicted"/>
<dbReference type="KEGG" id="rsin:B6N60_02931"/>
<dbReference type="AlphaFoldDB" id="A0A975TA18"/>
<gene>
    <name evidence="1" type="ORF">B6N60_02931</name>
</gene>
<evidence type="ECO:0000313" key="1">
    <source>
        <dbReference type="EMBL" id="QXE24227.1"/>
    </source>
</evidence>